<evidence type="ECO:0000256" key="2">
    <source>
        <dbReference type="ARBA" id="ARBA00022723"/>
    </source>
</evidence>
<dbReference type="InterPro" id="IPR052571">
    <property type="entry name" value="Mt_RNA_Methyltransferase"/>
</dbReference>
<dbReference type="GO" id="GO:0008168">
    <property type="term" value="F:methyltransferase activity"/>
    <property type="evidence" value="ECO:0007669"/>
    <property type="project" value="InterPro"/>
</dbReference>
<organism evidence="9 10">
    <name type="scientific">Penicillium fimorum</name>
    <dbReference type="NCBI Taxonomy" id="1882269"/>
    <lineage>
        <taxon>Eukaryota</taxon>
        <taxon>Fungi</taxon>
        <taxon>Dikarya</taxon>
        <taxon>Ascomycota</taxon>
        <taxon>Pezizomycotina</taxon>
        <taxon>Eurotiomycetes</taxon>
        <taxon>Eurotiomycetidae</taxon>
        <taxon>Eurotiales</taxon>
        <taxon>Aspergillaceae</taxon>
        <taxon>Penicillium</taxon>
    </lineage>
</organism>
<dbReference type="GO" id="GO:0051536">
    <property type="term" value="F:iron-sulfur cluster binding"/>
    <property type="evidence" value="ECO:0007669"/>
    <property type="project" value="UniProtKB-KW"/>
</dbReference>
<reference evidence="9" key="1">
    <citation type="submission" date="2022-12" db="EMBL/GenBank/DDBJ databases">
        <authorList>
            <person name="Petersen C."/>
        </authorList>
    </citation>
    <scope>NUCLEOTIDE SEQUENCE</scope>
    <source>
        <strain evidence="9">IBT 29495</strain>
    </source>
</reference>
<dbReference type="EMBL" id="JAPWDS010000002">
    <property type="protein sequence ID" value="KAJ5514017.1"/>
    <property type="molecule type" value="Genomic_DNA"/>
</dbReference>
<dbReference type="PANTHER" id="PTHR13184">
    <property type="entry name" value="37S RIBOSOMAL PROTEIN S22"/>
    <property type="match status" value="1"/>
</dbReference>
<comment type="subcellular location">
    <subcellularLocation>
        <location evidence="1">Mitochondrion</location>
    </subcellularLocation>
</comment>
<feature type="region of interest" description="Disordered" evidence="8">
    <location>
        <begin position="22"/>
        <end position="50"/>
    </location>
</feature>
<keyword evidence="4" id="KW-0408">Iron</keyword>
<dbReference type="GO" id="GO:0046872">
    <property type="term" value="F:metal ion binding"/>
    <property type="evidence" value="ECO:0007669"/>
    <property type="project" value="UniProtKB-KW"/>
</dbReference>
<feature type="compositionally biased region" description="Acidic residues" evidence="8">
    <location>
        <begin position="742"/>
        <end position="758"/>
    </location>
</feature>
<evidence type="ECO:0000256" key="6">
    <source>
        <dbReference type="ARBA" id="ARBA00023128"/>
    </source>
</evidence>
<evidence type="ECO:0000256" key="3">
    <source>
        <dbReference type="ARBA" id="ARBA00022946"/>
    </source>
</evidence>
<keyword evidence="9" id="KW-0689">Ribosomal protein</keyword>
<dbReference type="OrthoDB" id="421327at2759"/>
<evidence type="ECO:0000256" key="5">
    <source>
        <dbReference type="ARBA" id="ARBA00023014"/>
    </source>
</evidence>
<keyword evidence="5" id="KW-0411">Iron-sulfur</keyword>
<keyword evidence="2" id="KW-0479">Metal-binding</keyword>
<dbReference type="InterPro" id="IPR015324">
    <property type="entry name" value="Ribosomal_Rsm22-like"/>
</dbReference>
<feature type="compositionally biased region" description="Basic and acidic residues" evidence="8">
    <location>
        <begin position="720"/>
        <end position="729"/>
    </location>
</feature>
<dbReference type="PANTHER" id="PTHR13184:SF5">
    <property type="entry name" value="METHYLTRANSFERASE-LIKE PROTEIN 17, MITOCHONDRIAL"/>
    <property type="match status" value="1"/>
</dbReference>
<accession>A0A9W9Y198</accession>
<comment type="caution">
    <text evidence="9">The sequence shown here is derived from an EMBL/GenBank/DDBJ whole genome shotgun (WGS) entry which is preliminary data.</text>
</comment>
<evidence type="ECO:0000313" key="9">
    <source>
        <dbReference type="EMBL" id="KAJ5514017.1"/>
    </source>
</evidence>
<feature type="compositionally biased region" description="Polar residues" evidence="8">
    <location>
        <begin position="38"/>
        <end position="50"/>
    </location>
</feature>
<protein>
    <submittedName>
        <fullName evidence="9">Ribosomal protein Rsm22 bacterial-type</fullName>
    </submittedName>
</protein>
<keyword evidence="9" id="KW-0687">Ribonucleoprotein</keyword>
<dbReference type="GO" id="GO:0006412">
    <property type="term" value="P:translation"/>
    <property type="evidence" value="ECO:0007669"/>
    <property type="project" value="InterPro"/>
</dbReference>
<keyword evidence="10" id="KW-1185">Reference proteome</keyword>
<dbReference type="AlphaFoldDB" id="A0A9W9Y198"/>
<reference evidence="9" key="2">
    <citation type="journal article" date="2023" name="IMA Fungus">
        <title>Comparative genomic study of the Penicillium genus elucidates a diverse pangenome and 15 lateral gene transfer events.</title>
        <authorList>
            <person name="Petersen C."/>
            <person name="Sorensen T."/>
            <person name="Nielsen M.R."/>
            <person name="Sondergaard T.E."/>
            <person name="Sorensen J.L."/>
            <person name="Fitzpatrick D.A."/>
            <person name="Frisvad J.C."/>
            <person name="Nielsen K.L."/>
        </authorList>
    </citation>
    <scope>NUCLEOTIDE SEQUENCE</scope>
    <source>
        <strain evidence="9">IBT 29495</strain>
    </source>
</reference>
<feature type="compositionally biased region" description="Basic residues" evidence="8">
    <location>
        <begin position="770"/>
        <end position="789"/>
    </location>
</feature>
<evidence type="ECO:0000256" key="7">
    <source>
        <dbReference type="ARBA" id="ARBA00045681"/>
    </source>
</evidence>
<gene>
    <name evidence="9" type="ORF">N7463_003569</name>
</gene>
<dbReference type="GO" id="GO:0003735">
    <property type="term" value="F:structural constituent of ribosome"/>
    <property type="evidence" value="ECO:0007669"/>
    <property type="project" value="TreeGrafter"/>
</dbReference>
<keyword evidence="6" id="KW-0496">Mitochondrion</keyword>
<evidence type="ECO:0000256" key="4">
    <source>
        <dbReference type="ARBA" id="ARBA00023004"/>
    </source>
</evidence>
<evidence type="ECO:0000313" key="10">
    <source>
        <dbReference type="Proteomes" id="UP001149954"/>
    </source>
</evidence>
<dbReference type="GO" id="GO:0005763">
    <property type="term" value="C:mitochondrial small ribosomal subunit"/>
    <property type="evidence" value="ECO:0007669"/>
    <property type="project" value="TreeGrafter"/>
</dbReference>
<evidence type="ECO:0000256" key="8">
    <source>
        <dbReference type="SAM" id="MobiDB-lite"/>
    </source>
</evidence>
<keyword evidence="3" id="KW-0809">Transit peptide</keyword>
<sequence length="799" mass="89796">MLSRSSASGASRSQSRELFRTFARPSGSRQLRGPVNRLTPTQQRSLVQKASPLVASNSIAHRRNASDYAVSQCQPQRRFVSGPASADSPPQPSQSIEPVDINTLIDRIGENEKLWAKRGEGDELIDLIAQRDEHTAESWVHLIKQRFGDEMPEGLLDDAELQIYARLYGEPIIRQDVELMVEEEEEDMSLLRKDGQGGWEEVDLEENIAEDDAPLVYDMDISPEERETIAMQRTREVAEQLGGEIMLEEFENEAVPDSAPRMHPLTLEGKFGTDPTTIHLPKDTVTGPISVILSEFSNKHISETARRLFGGPGLPHSSTTAPPRAQLPQLPVALNASQRQMGEMEANAYLAALYPGIYASTLSVMVEIRKRLGVDWIRRLIAQDGGPNVLDASGGGAGILAWRDIIRAEWELMVPDHPSGAPIPFGRSTVLTGSDALRRRAAVMLDNTTFLPRLPDYVHYDIIIAPHSLLGLEEEYERKQHVENLWSLLNPNGGILILLEKGRQKGFEAISGAREMLLKRHIASPGSTEYDNFLEDPDQREVIEKERGMIVAPCTNHSTCPMHNSSGATKGRRDFCHFEQRYIRPPFLQRIMGAKDRNHEDLKFSYLAVQRGVDLRQDQAIRQDPEATDAAFEGFEDPEESGIPNKPAFHTLSLPRAIYPPMKRRGHVIFDLCTPAGKIERWTVPRSYSRQAYRDARKSHWGDLWALGAKTRVPRNLNLGDKHGEGKKERLARRAAAKASEEEGEFENEGEEEDEDYDIHDSDVPDVPVKKRGQHIPSWKKHNDKKKVRQASNKRSADE</sequence>
<proteinExistence type="predicted"/>
<feature type="compositionally biased region" description="Polar residues" evidence="8">
    <location>
        <begin position="790"/>
        <end position="799"/>
    </location>
</feature>
<feature type="region of interest" description="Disordered" evidence="8">
    <location>
        <begin position="716"/>
        <end position="799"/>
    </location>
</feature>
<evidence type="ECO:0000256" key="1">
    <source>
        <dbReference type="ARBA" id="ARBA00004173"/>
    </source>
</evidence>
<dbReference type="Proteomes" id="UP001149954">
    <property type="component" value="Unassembled WGS sequence"/>
</dbReference>
<name>A0A9W9Y198_9EURO</name>
<dbReference type="Pfam" id="PF09243">
    <property type="entry name" value="Rsm22"/>
    <property type="match status" value="1"/>
</dbReference>
<comment type="function">
    <text evidence="7">Mitochondrial ribosome (mitoribosome) assembly factor. Binds at the interface of the head and body domains of the mitochondrial small ribosomal subunit (mt-SSU), occluding the mRNA channel and preventing compaction of the head domain towards the body. Probable inactive methyltransferase: retains the characteristic folding and ability to bind S-adenosyl-L-methionine, but it probably lost its methyltransferase activity.</text>
</comment>